<dbReference type="EMBL" id="JAFJMO010000006">
    <property type="protein sequence ID" value="KAJ8274146.1"/>
    <property type="molecule type" value="Genomic_DNA"/>
</dbReference>
<keyword evidence="2 6" id="KW-0547">Nucleotide-binding</keyword>
<dbReference type="Gene3D" id="3.40.50.300">
    <property type="entry name" value="P-loop containing nucleotide triphosphate hydrolases"/>
    <property type="match status" value="1"/>
</dbReference>
<dbReference type="PRINTS" id="PR00318">
    <property type="entry name" value="GPROTEINA"/>
</dbReference>
<keyword evidence="4 6" id="KW-0342">GTP-binding</keyword>
<dbReference type="GO" id="GO:0001664">
    <property type="term" value="F:G protein-coupled receptor binding"/>
    <property type="evidence" value="ECO:0007669"/>
    <property type="project" value="TreeGrafter"/>
</dbReference>
<proteinExistence type="predicted"/>
<keyword evidence="9" id="KW-1185">Reference proteome</keyword>
<gene>
    <name evidence="8" type="ORF">COCON_G00087710</name>
</gene>
<dbReference type="Pfam" id="PF00503">
    <property type="entry name" value="G-alpha"/>
    <property type="match status" value="1"/>
</dbReference>
<evidence type="ECO:0000256" key="2">
    <source>
        <dbReference type="ARBA" id="ARBA00022741"/>
    </source>
</evidence>
<dbReference type="InterPro" id="IPR027417">
    <property type="entry name" value="P-loop_NTPase"/>
</dbReference>
<protein>
    <submittedName>
        <fullName evidence="8">Uncharacterized protein</fullName>
    </submittedName>
</protein>
<dbReference type="GO" id="GO:0003924">
    <property type="term" value="F:GTPase activity"/>
    <property type="evidence" value="ECO:0007669"/>
    <property type="project" value="InterPro"/>
</dbReference>
<dbReference type="AlphaFoldDB" id="A0A9Q1HZU9"/>
<feature type="binding site" evidence="7">
    <location>
        <position position="49"/>
    </location>
    <ligand>
        <name>Mg(2+)</name>
        <dbReference type="ChEBI" id="CHEBI:18420"/>
    </ligand>
</feature>
<reference evidence="8" key="1">
    <citation type="journal article" date="2023" name="Science">
        <title>Genome structures resolve the early diversification of teleost fishes.</title>
        <authorList>
            <person name="Parey E."/>
            <person name="Louis A."/>
            <person name="Montfort J."/>
            <person name="Bouchez O."/>
            <person name="Roques C."/>
            <person name="Iampietro C."/>
            <person name="Lluch J."/>
            <person name="Castinel A."/>
            <person name="Donnadieu C."/>
            <person name="Desvignes T."/>
            <person name="Floi Bucao C."/>
            <person name="Jouanno E."/>
            <person name="Wen M."/>
            <person name="Mejri S."/>
            <person name="Dirks R."/>
            <person name="Jansen H."/>
            <person name="Henkel C."/>
            <person name="Chen W.J."/>
            <person name="Zahm M."/>
            <person name="Cabau C."/>
            <person name="Klopp C."/>
            <person name="Thompson A.W."/>
            <person name="Robinson-Rechavi M."/>
            <person name="Braasch I."/>
            <person name="Lecointre G."/>
            <person name="Bobe J."/>
            <person name="Postlethwait J.H."/>
            <person name="Berthelot C."/>
            <person name="Roest Crollius H."/>
            <person name="Guiguen Y."/>
        </authorList>
    </citation>
    <scope>NUCLEOTIDE SEQUENCE</scope>
    <source>
        <strain evidence="8">Concon-B</strain>
    </source>
</reference>
<keyword evidence="1 7" id="KW-0479">Metal-binding</keyword>
<evidence type="ECO:0000256" key="6">
    <source>
        <dbReference type="PIRSR" id="PIRSR601019-1"/>
    </source>
</evidence>
<evidence type="ECO:0000256" key="4">
    <source>
        <dbReference type="ARBA" id="ARBA00023134"/>
    </source>
</evidence>
<evidence type="ECO:0000256" key="7">
    <source>
        <dbReference type="PIRSR" id="PIRSR601019-2"/>
    </source>
</evidence>
<dbReference type="SMART" id="SM00275">
    <property type="entry name" value="G_alpha"/>
    <property type="match status" value="1"/>
</dbReference>
<feature type="binding site" evidence="6">
    <location>
        <position position="326"/>
    </location>
    <ligand>
        <name>GTP</name>
        <dbReference type="ChEBI" id="CHEBI:37565"/>
    </ligand>
</feature>
<dbReference type="CDD" id="cd00066">
    <property type="entry name" value="G-alpha"/>
    <property type="match status" value="1"/>
</dbReference>
<dbReference type="FunFam" id="1.10.400.10:FF:000002">
    <property type="entry name" value="guanine nucleotide-binding protein G(Q) subunit alpha"/>
    <property type="match status" value="1"/>
</dbReference>
<dbReference type="GO" id="GO:0005737">
    <property type="term" value="C:cytoplasm"/>
    <property type="evidence" value="ECO:0007669"/>
    <property type="project" value="TreeGrafter"/>
</dbReference>
<feature type="binding site" evidence="6">
    <location>
        <begin position="151"/>
        <end position="152"/>
    </location>
    <ligand>
        <name>GTP</name>
        <dbReference type="ChEBI" id="CHEBI:37565"/>
    </ligand>
</feature>
<dbReference type="InterPro" id="IPR001019">
    <property type="entry name" value="Gprotein_alpha_su"/>
</dbReference>
<dbReference type="SUPFAM" id="SSF52540">
    <property type="entry name" value="P-loop containing nucleoside triphosphate hydrolases"/>
    <property type="match status" value="1"/>
</dbReference>
<dbReference type="GO" id="GO:0046872">
    <property type="term" value="F:metal ion binding"/>
    <property type="evidence" value="ECO:0007669"/>
    <property type="project" value="UniProtKB-KW"/>
</dbReference>
<dbReference type="GO" id="GO:0005525">
    <property type="term" value="F:GTP binding"/>
    <property type="evidence" value="ECO:0007669"/>
    <property type="project" value="UniProtKB-KW"/>
</dbReference>
<dbReference type="PANTHER" id="PTHR10218">
    <property type="entry name" value="GTP-BINDING PROTEIN ALPHA SUBUNIT"/>
    <property type="match status" value="1"/>
</dbReference>
<dbReference type="GO" id="GO:0060158">
    <property type="term" value="P:phospholipase C-activating dopamine receptor signaling pathway"/>
    <property type="evidence" value="ECO:0007669"/>
    <property type="project" value="TreeGrafter"/>
</dbReference>
<name>A0A9Q1HZU9_CONCO</name>
<dbReference type="Gene3D" id="1.10.400.10">
    <property type="entry name" value="GI Alpha 1, domain 2-like"/>
    <property type="match status" value="1"/>
</dbReference>
<dbReference type="OrthoDB" id="5817230at2759"/>
<dbReference type="InterPro" id="IPR011025">
    <property type="entry name" value="GproteinA_insert"/>
</dbReference>
<evidence type="ECO:0000256" key="5">
    <source>
        <dbReference type="ARBA" id="ARBA00023224"/>
    </source>
</evidence>
<evidence type="ECO:0000256" key="3">
    <source>
        <dbReference type="ARBA" id="ARBA00022842"/>
    </source>
</evidence>
<dbReference type="SUPFAM" id="SSF47895">
    <property type="entry name" value="Transducin (alpha subunit), insertion domain"/>
    <property type="match status" value="1"/>
</dbReference>
<dbReference type="GO" id="GO:0007188">
    <property type="term" value="P:adenylate cyclase-modulating G protein-coupled receptor signaling pathway"/>
    <property type="evidence" value="ECO:0007669"/>
    <property type="project" value="TreeGrafter"/>
</dbReference>
<comment type="caution">
    <text evidence="8">The sequence shown here is derived from an EMBL/GenBank/DDBJ whole genome shotgun (WGS) entry which is preliminary data.</text>
</comment>
<dbReference type="GO" id="GO:0031683">
    <property type="term" value="F:G-protein beta/gamma-subunit complex binding"/>
    <property type="evidence" value="ECO:0007669"/>
    <property type="project" value="InterPro"/>
</dbReference>
<feature type="binding site" evidence="6">
    <location>
        <begin position="269"/>
        <end position="272"/>
    </location>
    <ligand>
        <name>GTP</name>
        <dbReference type="ChEBI" id="CHEBI:37565"/>
    </ligand>
</feature>
<organism evidence="8 9">
    <name type="scientific">Conger conger</name>
    <name type="common">Conger eel</name>
    <name type="synonym">Muraena conger</name>
    <dbReference type="NCBI Taxonomy" id="82655"/>
    <lineage>
        <taxon>Eukaryota</taxon>
        <taxon>Metazoa</taxon>
        <taxon>Chordata</taxon>
        <taxon>Craniata</taxon>
        <taxon>Vertebrata</taxon>
        <taxon>Euteleostomi</taxon>
        <taxon>Actinopterygii</taxon>
        <taxon>Neopterygii</taxon>
        <taxon>Teleostei</taxon>
        <taxon>Anguilliformes</taxon>
        <taxon>Congridae</taxon>
        <taxon>Conger</taxon>
    </lineage>
</organism>
<dbReference type="PROSITE" id="PS51882">
    <property type="entry name" value="G_ALPHA"/>
    <property type="match status" value="1"/>
</dbReference>
<evidence type="ECO:0000313" key="8">
    <source>
        <dbReference type="EMBL" id="KAJ8274146.1"/>
    </source>
</evidence>
<accession>A0A9Q1HZU9</accession>
<dbReference type="GO" id="GO:0005834">
    <property type="term" value="C:heterotrimeric G-protein complex"/>
    <property type="evidence" value="ECO:0007669"/>
    <property type="project" value="TreeGrafter"/>
</dbReference>
<dbReference type="Proteomes" id="UP001152803">
    <property type="component" value="Unassembled WGS sequence"/>
</dbReference>
<sequence>MWRCWSSNQEERAAIQADRNIEKMIRDHRKRLRLERRFYMIGEENSGMTTLFRQIRIIHGEGHSDQDRGGFTKTVFQNLFTAMQALTNAMTTLNIPYANPENQLYSQWIQDVKPQQVSTLEARHADAIRRLWSDAGIRACYSRRREFKLLDSTEYYMDDLDRIAAPGYIPTDQDILRAKTSLRGLEECAFDMGQHCFRIYRYTPVTRRSILHRVIVSVDFLLFVASLSQYDQFESSDDFENLLRMNLNLFKLIINNRLYRSMPVILFLNKKDILAEKIQTSHLQTYFPEFTGKQGDAEAAMDFIRGLFQSIVIAEGRLVCVHFTCALDPGNIHQAFCDIKDNVLAYVVPRVNEGPQCWGGTEQLIKLIKPSTDVRYRDKKIKTRIKK</sequence>
<dbReference type="PANTHER" id="PTHR10218:SF217">
    <property type="entry name" value="GUANINE NUCLEOTIDE-BINDING PROTEIN SUBUNIT ALPHA-15"/>
    <property type="match status" value="1"/>
</dbReference>
<evidence type="ECO:0000313" key="9">
    <source>
        <dbReference type="Proteomes" id="UP001152803"/>
    </source>
</evidence>
<keyword evidence="3 7" id="KW-0460">Magnesium</keyword>
<evidence type="ECO:0000256" key="1">
    <source>
        <dbReference type="ARBA" id="ARBA00022723"/>
    </source>
</evidence>
<dbReference type="FunFam" id="3.40.50.300:FF:000692">
    <property type="entry name" value="Guanine nucleotide-binding protein subunit alpha"/>
    <property type="match status" value="1"/>
</dbReference>
<keyword evidence="5" id="KW-0807">Transducer</keyword>